<dbReference type="OrthoDB" id="10248838at2759"/>
<evidence type="ECO:0000256" key="1">
    <source>
        <dbReference type="ARBA" id="ARBA00007818"/>
    </source>
</evidence>
<evidence type="ECO:0008006" key="6">
    <source>
        <dbReference type="Google" id="ProtNLM"/>
    </source>
</evidence>
<accession>A0A9P5TA39</accession>
<dbReference type="EMBL" id="WHVB01000007">
    <property type="protein sequence ID" value="KAF8481268.1"/>
    <property type="molecule type" value="Genomic_DNA"/>
</dbReference>
<sequence>MRLLLSIKANLENVTNLVPAADDFEFFFGLKCTSCNEPHPKIVSLNRYEKRQVSGGKDSSANFVWKCGLCKRESSAKFEPSSPQPYAAANGEFAPFIIIECRGLEFTSFDPRGSWKCVGAESGTPFNEFEFEDGEWVDYDEKAKEPVRIYGIESQWSRA</sequence>
<evidence type="ECO:0000313" key="5">
    <source>
        <dbReference type="Proteomes" id="UP000759537"/>
    </source>
</evidence>
<dbReference type="AlphaFoldDB" id="A0A9P5TA39"/>
<dbReference type="SUPFAM" id="SSF141678">
    <property type="entry name" value="MAL13P1.257-like"/>
    <property type="match status" value="1"/>
</dbReference>
<dbReference type="GO" id="GO:0008270">
    <property type="term" value="F:zinc ion binding"/>
    <property type="evidence" value="ECO:0007669"/>
    <property type="project" value="TreeGrafter"/>
</dbReference>
<comment type="caution">
    <text evidence="4">The sequence shown here is derived from an EMBL/GenBank/DDBJ whole genome shotgun (WGS) entry which is preliminary data.</text>
</comment>
<comment type="similarity">
    <text evidence="1">Belongs to the UPF0587 family.</text>
</comment>
<dbReference type="Proteomes" id="UP000759537">
    <property type="component" value="Unassembled WGS sequence"/>
</dbReference>
<reference evidence="4" key="1">
    <citation type="submission" date="2019-10" db="EMBL/GenBank/DDBJ databases">
        <authorList>
            <consortium name="DOE Joint Genome Institute"/>
            <person name="Kuo A."/>
            <person name="Miyauchi S."/>
            <person name="Kiss E."/>
            <person name="Drula E."/>
            <person name="Kohler A."/>
            <person name="Sanchez-Garcia M."/>
            <person name="Andreopoulos B."/>
            <person name="Barry K.W."/>
            <person name="Bonito G."/>
            <person name="Buee M."/>
            <person name="Carver A."/>
            <person name="Chen C."/>
            <person name="Cichocki N."/>
            <person name="Clum A."/>
            <person name="Culley D."/>
            <person name="Crous P.W."/>
            <person name="Fauchery L."/>
            <person name="Girlanda M."/>
            <person name="Hayes R."/>
            <person name="Keri Z."/>
            <person name="LaButti K."/>
            <person name="Lipzen A."/>
            <person name="Lombard V."/>
            <person name="Magnuson J."/>
            <person name="Maillard F."/>
            <person name="Morin E."/>
            <person name="Murat C."/>
            <person name="Nolan M."/>
            <person name="Ohm R."/>
            <person name="Pangilinan J."/>
            <person name="Pereira M."/>
            <person name="Perotto S."/>
            <person name="Peter M."/>
            <person name="Riley R."/>
            <person name="Sitrit Y."/>
            <person name="Stielow B."/>
            <person name="Szollosi G."/>
            <person name="Zifcakova L."/>
            <person name="Stursova M."/>
            <person name="Spatafora J.W."/>
            <person name="Tedersoo L."/>
            <person name="Vaario L.-M."/>
            <person name="Yamada A."/>
            <person name="Yan M."/>
            <person name="Wang P."/>
            <person name="Xu J."/>
            <person name="Bruns T."/>
            <person name="Baldrian P."/>
            <person name="Vilgalys R."/>
            <person name="Henrissat B."/>
            <person name="Grigoriev I.V."/>
            <person name="Hibbett D."/>
            <person name="Nagy L.G."/>
            <person name="Martin F.M."/>
        </authorList>
    </citation>
    <scope>NUCLEOTIDE SEQUENCE</scope>
    <source>
        <strain evidence="4">Prilba</strain>
    </source>
</reference>
<evidence type="ECO:0000256" key="3">
    <source>
        <dbReference type="ARBA" id="ARBA00022833"/>
    </source>
</evidence>
<evidence type="ECO:0000313" key="4">
    <source>
        <dbReference type="EMBL" id="KAF8481268.1"/>
    </source>
</evidence>
<keyword evidence="2" id="KW-0479">Metal-binding</keyword>
<dbReference type="PANTHER" id="PTHR12857:SF0">
    <property type="entry name" value="CXXC MOTIF CONTAINING ZINC BINDING PROTEIN"/>
    <property type="match status" value="1"/>
</dbReference>
<proteinExistence type="inferred from homology"/>
<keyword evidence="3" id="KW-0862">Zinc</keyword>
<organism evidence="4 5">
    <name type="scientific">Russula ochroleuca</name>
    <dbReference type="NCBI Taxonomy" id="152965"/>
    <lineage>
        <taxon>Eukaryota</taxon>
        <taxon>Fungi</taxon>
        <taxon>Dikarya</taxon>
        <taxon>Basidiomycota</taxon>
        <taxon>Agaricomycotina</taxon>
        <taxon>Agaricomycetes</taxon>
        <taxon>Russulales</taxon>
        <taxon>Russulaceae</taxon>
        <taxon>Russula</taxon>
    </lineage>
</organism>
<name>A0A9P5TA39_9AGAM</name>
<reference evidence="4" key="2">
    <citation type="journal article" date="2020" name="Nat. Commun.">
        <title>Large-scale genome sequencing of mycorrhizal fungi provides insights into the early evolution of symbiotic traits.</title>
        <authorList>
            <person name="Miyauchi S."/>
            <person name="Kiss E."/>
            <person name="Kuo A."/>
            <person name="Drula E."/>
            <person name="Kohler A."/>
            <person name="Sanchez-Garcia M."/>
            <person name="Morin E."/>
            <person name="Andreopoulos B."/>
            <person name="Barry K.W."/>
            <person name="Bonito G."/>
            <person name="Buee M."/>
            <person name="Carver A."/>
            <person name="Chen C."/>
            <person name="Cichocki N."/>
            <person name="Clum A."/>
            <person name="Culley D."/>
            <person name="Crous P.W."/>
            <person name="Fauchery L."/>
            <person name="Girlanda M."/>
            <person name="Hayes R.D."/>
            <person name="Keri Z."/>
            <person name="LaButti K."/>
            <person name="Lipzen A."/>
            <person name="Lombard V."/>
            <person name="Magnuson J."/>
            <person name="Maillard F."/>
            <person name="Murat C."/>
            <person name="Nolan M."/>
            <person name="Ohm R.A."/>
            <person name="Pangilinan J."/>
            <person name="Pereira M.F."/>
            <person name="Perotto S."/>
            <person name="Peter M."/>
            <person name="Pfister S."/>
            <person name="Riley R."/>
            <person name="Sitrit Y."/>
            <person name="Stielow J.B."/>
            <person name="Szollosi G."/>
            <person name="Zifcakova L."/>
            <person name="Stursova M."/>
            <person name="Spatafora J.W."/>
            <person name="Tedersoo L."/>
            <person name="Vaario L.M."/>
            <person name="Yamada A."/>
            <person name="Yan M."/>
            <person name="Wang P."/>
            <person name="Xu J."/>
            <person name="Bruns T."/>
            <person name="Baldrian P."/>
            <person name="Vilgalys R."/>
            <person name="Dunand C."/>
            <person name="Henrissat B."/>
            <person name="Grigoriev I.V."/>
            <person name="Hibbett D."/>
            <person name="Nagy L.G."/>
            <person name="Martin F.M."/>
        </authorList>
    </citation>
    <scope>NUCLEOTIDE SEQUENCE</scope>
    <source>
        <strain evidence="4">Prilba</strain>
    </source>
</reference>
<gene>
    <name evidence="4" type="ORF">DFH94DRAFT_739087</name>
</gene>
<evidence type="ECO:0000256" key="2">
    <source>
        <dbReference type="ARBA" id="ARBA00022723"/>
    </source>
</evidence>
<protein>
    <recommendedName>
        <fullName evidence="6">DUF866-domain-containing protein</fullName>
    </recommendedName>
</protein>
<dbReference type="PANTHER" id="PTHR12857">
    <property type="entry name" value="CXXC MOTIF CONTAINING ZINC BINDING PROTEIN"/>
    <property type="match status" value="1"/>
</dbReference>
<dbReference type="Pfam" id="PF05907">
    <property type="entry name" value="CXXC_Zn-b_euk"/>
    <property type="match status" value="1"/>
</dbReference>
<dbReference type="InterPro" id="IPR008584">
    <property type="entry name" value="CXXC_Zn-binding_euk"/>
</dbReference>
<keyword evidence="5" id="KW-1185">Reference proteome</keyword>